<evidence type="ECO:0000313" key="11">
    <source>
        <dbReference type="Proteomes" id="UP001162483"/>
    </source>
</evidence>
<evidence type="ECO:0000259" key="8">
    <source>
        <dbReference type="Pfam" id="PF09302"/>
    </source>
</evidence>
<accession>A0ABN9EVM2</accession>
<dbReference type="InterPro" id="IPR053829">
    <property type="entry name" value="XLF-like_CC"/>
</dbReference>
<comment type="similarity">
    <text evidence="6">Belongs to the XRCC4-XLF family. XLF subfamily.</text>
</comment>
<proteinExistence type="inferred from homology"/>
<dbReference type="PANTHER" id="PTHR32235:SF1">
    <property type="entry name" value="NON-HOMOLOGOUS END-JOINING FACTOR 1"/>
    <property type="match status" value="1"/>
</dbReference>
<protein>
    <recommendedName>
        <fullName evidence="7">Non-homologous end-joining factor 1</fullName>
    </recommendedName>
</protein>
<reference evidence="10" key="1">
    <citation type="submission" date="2023-05" db="EMBL/GenBank/DDBJ databases">
        <authorList>
            <person name="Stuckert A."/>
        </authorList>
    </citation>
    <scope>NUCLEOTIDE SEQUENCE</scope>
</reference>
<keyword evidence="2" id="KW-0227">DNA damage</keyword>
<keyword evidence="4" id="KW-0234">DNA repair</keyword>
<dbReference type="Proteomes" id="UP001162483">
    <property type="component" value="Unassembled WGS sequence"/>
</dbReference>
<dbReference type="EMBL" id="CATNWA010015845">
    <property type="protein sequence ID" value="CAI9587388.1"/>
    <property type="molecule type" value="Genomic_DNA"/>
</dbReference>
<dbReference type="CDD" id="cd22285">
    <property type="entry name" value="HD_XLF_N"/>
    <property type="match status" value="1"/>
</dbReference>
<name>A0ABN9EVM2_9NEOB</name>
<organism evidence="10 11">
    <name type="scientific">Staurois parvus</name>
    <dbReference type="NCBI Taxonomy" id="386267"/>
    <lineage>
        <taxon>Eukaryota</taxon>
        <taxon>Metazoa</taxon>
        <taxon>Chordata</taxon>
        <taxon>Craniata</taxon>
        <taxon>Vertebrata</taxon>
        <taxon>Euteleostomi</taxon>
        <taxon>Amphibia</taxon>
        <taxon>Batrachia</taxon>
        <taxon>Anura</taxon>
        <taxon>Neobatrachia</taxon>
        <taxon>Ranoidea</taxon>
        <taxon>Ranidae</taxon>
        <taxon>Staurois</taxon>
    </lineage>
</organism>
<evidence type="ECO:0000256" key="5">
    <source>
        <dbReference type="ARBA" id="ARBA00023242"/>
    </source>
</evidence>
<evidence type="ECO:0000256" key="1">
    <source>
        <dbReference type="ARBA" id="ARBA00004123"/>
    </source>
</evidence>
<evidence type="ECO:0000256" key="3">
    <source>
        <dbReference type="ARBA" id="ARBA00023125"/>
    </source>
</evidence>
<evidence type="ECO:0000256" key="6">
    <source>
        <dbReference type="ARBA" id="ARBA00025747"/>
    </source>
</evidence>
<dbReference type="Gene3D" id="1.10.287.450">
    <property type="entry name" value="Helix hairpin bin"/>
    <property type="match status" value="1"/>
</dbReference>
<keyword evidence="11" id="KW-1185">Reference proteome</keyword>
<gene>
    <name evidence="10" type="ORF">SPARVUS_LOCUS10554489</name>
</gene>
<feature type="domain" description="XLF-like N-terminal" evidence="8">
    <location>
        <begin position="9"/>
        <end position="120"/>
    </location>
</feature>
<dbReference type="PANTHER" id="PTHR32235">
    <property type="entry name" value="NON-HOMOLOGOUS END-JOINING FACTOR 1"/>
    <property type="match status" value="1"/>
</dbReference>
<keyword evidence="5" id="KW-0539">Nucleus</keyword>
<evidence type="ECO:0000256" key="7">
    <source>
        <dbReference type="ARBA" id="ARBA00044529"/>
    </source>
</evidence>
<dbReference type="InterPro" id="IPR052287">
    <property type="entry name" value="NHEJ_factor"/>
</dbReference>
<dbReference type="Pfam" id="PF09302">
    <property type="entry name" value="XLF"/>
    <property type="match status" value="1"/>
</dbReference>
<comment type="caution">
    <text evidence="10">The sequence shown here is derived from an EMBL/GenBank/DDBJ whole genome shotgun (WGS) entry which is preliminary data.</text>
</comment>
<comment type="subcellular location">
    <subcellularLocation>
        <location evidence="1">Nucleus</location>
    </subcellularLocation>
</comment>
<keyword evidence="3" id="KW-0238">DNA-binding</keyword>
<dbReference type="Gene3D" id="2.170.210.10">
    <property type="entry name" value="DNA double-strand break repair and VJ recombination XRCC4, N-terminal"/>
    <property type="match status" value="1"/>
</dbReference>
<dbReference type="Pfam" id="PF21928">
    <property type="entry name" value="XLF_CC"/>
    <property type="match status" value="1"/>
</dbReference>
<dbReference type="InterPro" id="IPR015381">
    <property type="entry name" value="XLF-like_N"/>
</dbReference>
<evidence type="ECO:0000259" key="9">
    <source>
        <dbReference type="Pfam" id="PF21928"/>
    </source>
</evidence>
<evidence type="ECO:0000313" key="10">
    <source>
        <dbReference type="EMBL" id="CAI9587388.1"/>
    </source>
</evidence>
<dbReference type="InterPro" id="IPR038051">
    <property type="entry name" value="XRCC4-like_N_sf"/>
</dbReference>
<evidence type="ECO:0000256" key="4">
    <source>
        <dbReference type="ARBA" id="ARBA00023204"/>
    </source>
</evidence>
<sequence length="207" mass="23537">MDAHLLPLPWKSLQIAQCTYLCKVHFTDSAYCLLLSDLSGVWCEEVGADVIQERSKELNKRLKAPISSFLSHLSRLLLPLLDSRDDGHDRFSFQRAENTLMLQVKSQLSGLPFYWEFHCKEASVSTVCRHLVQPLVRMTKALDCQSQELCTILLRKDAEIQDYQESGAVLTRGRLKTESFDEGSFQESFLAEVRDYGMAVVIPPVLP</sequence>
<evidence type="ECO:0000256" key="2">
    <source>
        <dbReference type="ARBA" id="ARBA00022763"/>
    </source>
</evidence>
<feature type="domain" description="XLF-like coiled-coil region" evidence="9">
    <location>
        <begin position="124"/>
        <end position="171"/>
    </location>
</feature>